<evidence type="ECO:0000313" key="3">
    <source>
        <dbReference type="Proteomes" id="UP000249819"/>
    </source>
</evidence>
<sequence length="127" mass="13536">METLKKVLMVNAISSGATGILMVILPGFISNLFGTTINWPYIAVGAFLIVFATFVGITARKPQTSMVRLIIAGDVTWVIGSALIITEGLFGLTTIGYVATGAVAAWVAMMAILQYKFLRVAIQQASH</sequence>
<organism evidence="2 3">
    <name type="scientific">Chitinophaga dinghuensis</name>
    <dbReference type="NCBI Taxonomy" id="1539050"/>
    <lineage>
        <taxon>Bacteria</taxon>
        <taxon>Pseudomonadati</taxon>
        <taxon>Bacteroidota</taxon>
        <taxon>Chitinophagia</taxon>
        <taxon>Chitinophagales</taxon>
        <taxon>Chitinophagaceae</taxon>
        <taxon>Chitinophaga</taxon>
    </lineage>
</organism>
<evidence type="ECO:0000313" key="2">
    <source>
        <dbReference type="EMBL" id="RAJ81928.1"/>
    </source>
</evidence>
<dbReference type="EMBL" id="QLMA01000004">
    <property type="protein sequence ID" value="RAJ81928.1"/>
    <property type="molecule type" value="Genomic_DNA"/>
</dbReference>
<dbReference type="Proteomes" id="UP000249819">
    <property type="component" value="Unassembled WGS sequence"/>
</dbReference>
<keyword evidence="1" id="KW-0472">Membrane</keyword>
<reference evidence="2 3" key="1">
    <citation type="submission" date="2018-06" db="EMBL/GenBank/DDBJ databases">
        <title>Genomic Encyclopedia of Archaeal and Bacterial Type Strains, Phase II (KMG-II): from individual species to whole genera.</title>
        <authorList>
            <person name="Goeker M."/>
        </authorList>
    </citation>
    <scope>NUCLEOTIDE SEQUENCE [LARGE SCALE GENOMIC DNA]</scope>
    <source>
        <strain evidence="2 3">DSM 29821</strain>
    </source>
</reference>
<proteinExistence type="predicted"/>
<protein>
    <submittedName>
        <fullName evidence="2">Uncharacterized protein</fullName>
    </submittedName>
</protein>
<gene>
    <name evidence="2" type="ORF">CLV59_104153</name>
</gene>
<feature type="transmembrane region" description="Helical" evidence="1">
    <location>
        <begin position="7"/>
        <end position="29"/>
    </location>
</feature>
<feature type="transmembrane region" description="Helical" evidence="1">
    <location>
        <begin position="41"/>
        <end position="59"/>
    </location>
</feature>
<keyword evidence="3" id="KW-1185">Reference proteome</keyword>
<dbReference type="OrthoDB" id="677259at2"/>
<dbReference type="AlphaFoldDB" id="A0A327W7C5"/>
<dbReference type="RefSeq" id="WP_111592490.1">
    <property type="nucleotide sequence ID" value="NZ_QLMA01000004.1"/>
</dbReference>
<feature type="transmembrane region" description="Helical" evidence="1">
    <location>
        <begin position="91"/>
        <end position="113"/>
    </location>
</feature>
<keyword evidence="1" id="KW-1133">Transmembrane helix</keyword>
<comment type="caution">
    <text evidence="2">The sequence shown here is derived from an EMBL/GenBank/DDBJ whole genome shotgun (WGS) entry which is preliminary data.</text>
</comment>
<keyword evidence="1" id="KW-0812">Transmembrane</keyword>
<name>A0A327W7C5_9BACT</name>
<accession>A0A327W7C5</accession>
<evidence type="ECO:0000256" key="1">
    <source>
        <dbReference type="SAM" id="Phobius"/>
    </source>
</evidence>
<feature type="transmembrane region" description="Helical" evidence="1">
    <location>
        <begin position="66"/>
        <end position="85"/>
    </location>
</feature>